<reference evidence="4 5" key="1">
    <citation type="submission" date="2019-03" db="EMBL/GenBank/DDBJ databases">
        <title>Paraburkholderia sp. 4M-K11, isolated from subtropical forest soil.</title>
        <authorList>
            <person name="Gao Z.-H."/>
            <person name="Qiu L.-H."/>
        </authorList>
    </citation>
    <scope>NUCLEOTIDE SEQUENCE [LARGE SCALE GENOMIC DNA]</scope>
    <source>
        <strain evidence="4 5">4M-K11</strain>
    </source>
</reference>
<dbReference type="GO" id="GO:0016810">
    <property type="term" value="F:hydrolase activity, acting on carbon-nitrogen (but not peptide) bonds"/>
    <property type="evidence" value="ECO:0007669"/>
    <property type="project" value="InterPro"/>
</dbReference>
<evidence type="ECO:0000256" key="2">
    <source>
        <dbReference type="ARBA" id="ARBA00022801"/>
    </source>
</evidence>
<dbReference type="SUPFAM" id="SSF51338">
    <property type="entry name" value="Composite domain of metallo-dependent hydrolases"/>
    <property type="match status" value="1"/>
</dbReference>
<protein>
    <submittedName>
        <fullName evidence="4">Amidohydrolase</fullName>
    </submittedName>
</protein>
<evidence type="ECO:0000259" key="3">
    <source>
        <dbReference type="Pfam" id="PF01979"/>
    </source>
</evidence>
<dbReference type="Gene3D" id="3.20.20.140">
    <property type="entry name" value="Metal-dependent hydrolases"/>
    <property type="match status" value="1"/>
</dbReference>
<evidence type="ECO:0000313" key="5">
    <source>
        <dbReference type="Proteomes" id="UP000295722"/>
    </source>
</evidence>
<dbReference type="Gene3D" id="2.30.40.10">
    <property type="entry name" value="Urease, subunit C, domain 1"/>
    <property type="match status" value="1"/>
</dbReference>
<dbReference type="InterPro" id="IPR050287">
    <property type="entry name" value="MTA/SAH_deaminase"/>
</dbReference>
<dbReference type="InterPro" id="IPR006680">
    <property type="entry name" value="Amidohydro-rel"/>
</dbReference>
<dbReference type="SUPFAM" id="SSF51556">
    <property type="entry name" value="Metallo-dependent hydrolases"/>
    <property type="match status" value="1"/>
</dbReference>
<dbReference type="PANTHER" id="PTHR43794">
    <property type="entry name" value="AMINOHYDROLASE SSNA-RELATED"/>
    <property type="match status" value="1"/>
</dbReference>
<dbReference type="OrthoDB" id="9807210at2"/>
<dbReference type="Pfam" id="PF01979">
    <property type="entry name" value="Amidohydro_1"/>
    <property type="match status" value="1"/>
</dbReference>
<dbReference type="InterPro" id="IPR011059">
    <property type="entry name" value="Metal-dep_hydrolase_composite"/>
</dbReference>
<evidence type="ECO:0000256" key="1">
    <source>
        <dbReference type="ARBA" id="ARBA00006745"/>
    </source>
</evidence>
<sequence>MTSTCDVLLSGGIVVTMDDTRRVLEEGAVAITGNRIVAVDTASALAHWRAGTTVDCRGQVIIPGLIDCHNHLFQVAGRGLGDGMALWQWLGEFMLPLAAGITPAEALAAARLAAMEALSAGTTTIVDNHYAPADVQTTLDIAAMLEQLGLRGVVARGMFGPYTAIARDNGLSPALFRSDTADELASMRACMSTWRSERVKIWPAPINVIYNDLELVRGSVALAREYGVKWHTHCSEARVDPEIYAQTYGIRPFTCMAQEGLLGPDATFAHAIWLDDNEVALVGTQRCGIAHNPMSNEYLASGAVRLRALRDAGATMGIGADGAAGHLMDLFQIMKQVVYVQRLATLDPQATHAWEAFELATREGARLAGIDAGQLAPGKLADLAVVSLAGAHMAPCFDVVANLVYCASGRDVSLTMVDGRIVYAHGKPTFADQDEVIAEARARCRELVDRLGTPVRGTLSKVMG</sequence>
<comment type="caution">
    <text evidence="4">The sequence shown here is derived from an EMBL/GenBank/DDBJ whole genome shotgun (WGS) entry which is preliminary data.</text>
</comment>
<evidence type="ECO:0000313" key="4">
    <source>
        <dbReference type="EMBL" id="TDG21845.1"/>
    </source>
</evidence>
<feature type="domain" description="Amidohydrolase-related" evidence="3">
    <location>
        <begin position="60"/>
        <end position="422"/>
    </location>
</feature>
<comment type="similarity">
    <text evidence="1">Belongs to the metallo-dependent hydrolases superfamily. ATZ/TRZ family.</text>
</comment>
<dbReference type="AlphaFoldDB" id="A0A4R5M714"/>
<dbReference type="Proteomes" id="UP000295722">
    <property type="component" value="Unassembled WGS sequence"/>
</dbReference>
<keyword evidence="2 4" id="KW-0378">Hydrolase</keyword>
<keyword evidence="5" id="KW-1185">Reference proteome</keyword>
<dbReference type="RefSeq" id="WP_133196762.1">
    <property type="nucleotide sequence ID" value="NZ_JBHUCW010000038.1"/>
</dbReference>
<name>A0A4R5M714_9BURK</name>
<gene>
    <name evidence="4" type="ORF">EYW47_21035</name>
</gene>
<dbReference type="EMBL" id="SMRP01000010">
    <property type="protein sequence ID" value="TDG21845.1"/>
    <property type="molecule type" value="Genomic_DNA"/>
</dbReference>
<dbReference type="PANTHER" id="PTHR43794:SF11">
    <property type="entry name" value="AMIDOHYDROLASE-RELATED DOMAIN-CONTAINING PROTEIN"/>
    <property type="match status" value="1"/>
</dbReference>
<accession>A0A4R5M714</accession>
<proteinExistence type="inferred from homology"/>
<dbReference type="InterPro" id="IPR032466">
    <property type="entry name" value="Metal_Hydrolase"/>
</dbReference>
<organism evidence="4 5">
    <name type="scientific">Paraburkholderia silviterrae</name>
    <dbReference type="NCBI Taxonomy" id="2528715"/>
    <lineage>
        <taxon>Bacteria</taxon>
        <taxon>Pseudomonadati</taxon>
        <taxon>Pseudomonadota</taxon>
        <taxon>Betaproteobacteria</taxon>
        <taxon>Burkholderiales</taxon>
        <taxon>Burkholderiaceae</taxon>
        <taxon>Paraburkholderia</taxon>
    </lineage>
</organism>